<feature type="region of interest" description="Disordered" evidence="11">
    <location>
        <begin position="137"/>
        <end position="244"/>
    </location>
</feature>
<dbReference type="Proteomes" id="UP001075354">
    <property type="component" value="Chromosome 8"/>
</dbReference>
<gene>
    <name evidence="14" type="ORF">ONE63_010257</name>
</gene>
<keyword evidence="7 10" id="KW-0804">Transcription</keyword>
<dbReference type="InterPro" id="IPR013088">
    <property type="entry name" value="Znf_NHR/GATA"/>
</dbReference>
<reference evidence="14" key="1">
    <citation type="submission" date="2022-12" db="EMBL/GenBank/DDBJ databases">
        <title>Chromosome-level genome assembly of the bean flower thrips Megalurothrips usitatus.</title>
        <authorList>
            <person name="Ma L."/>
            <person name="Liu Q."/>
            <person name="Li H."/>
            <person name="Cai W."/>
        </authorList>
    </citation>
    <scope>NUCLEOTIDE SEQUENCE</scope>
    <source>
        <strain evidence="14">Cailab_2022a</strain>
    </source>
</reference>
<dbReference type="PROSITE" id="PS00031">
    <property type="entry name" value="NUCLEAR_REC_DBD_1"/>
    <property type="match status" value="1"/>
</dbReference>
<feature type="compositionally biased region" description="Polar residues" evidence="11">
    <location>
        <begin position="294"/>
        <end position="328"/>
    </location>
</feature>
<keyword evidence="2 10" id="KW-0479">Metal-binding</keyword>
<evidence type="ECO:0000313" key="15">
    <source>
        <dbReference type="Proteomes" id="UP001075354"/>
    </source>
</evidence>
<keyword evidence="3 10" id="KW-0863">Zinc-finger</keyword>
<evidence type="ECO:0000259" key="12">
    <source>
        <dbReference type="PROSITE" id="PS51030"/>
    </source>
</evidence>
<dbReference type="Pfam" id="PF00105">
    <property type="entry name" value="zf-C4"/>
    <property type="match status" value="1"/>
</dbReference>
<evidence type="ECO:0008006" key="16">
    <source>
        <dbReference type="Google" id="ProtNLM"/>
    </source>
</evidence>
<dbReference type="Gene3D" id="1.10.565.10">
    <property type="entry name" value="Retinoid X Receptor"/>
    <property type="match status" value="1"/>
</dbReference>
<keyword evidence="4 10" id="KW-0862">Zinc</keyword>
<dbReference type="PROSITE" id="PS51843">
    <property type="entry name" value="NR_LBD"/>
    <property type="match status" value="1"/>
</dbReference>
<dbReference type="AlphaFoldDB" id="A0AAV7XLH2"/>
<evidence type="ECO:0000256" key="2">
    <source>
        <dbReference type="ARBA" id="ARBA00022723"/>
    </source>
</evidence>
<name>A0AAV7XLH2_9NEOP</name>
<dbReference type="CDD" id="cd06929">
    <property type="entry name" value="NR_LBD_F1"/>
    <property type="match status" value="1"/>
</dbReference>
<dbReference type="Pfam" id="PF00104">
    <property type="entry name" value="Hormone_recep"/>
    <property type="match status" value="1"/>
</dbReference>
<feature type="domain" description="Nuclear receptor" evidence="12">
    <location>
        <begin position="50"/>
        <end position="125"/>
    </location>
</feature>
<keyword evidence="5 10" id="KW-0805">Transcription regulation</keyword>
<evidence type="ECO:0000256" key="3">
    <source>
        <dbReference type="ARBA" id="ARBA00022771"/>
    </source>
</evidence>
<dbReference type="GO" id="GO:0006950">
    <property type="term" value="P:response to stress"/>
    <property type="evidence" value="ECO:0007669"/>
    <property type="project" value="UniProtKB-ARBA"/>
</dbReference>
<dbReference type="PANTHER" id="PTHR24082:SF283">
    <property type="entry name" value="NUCLEAR HORMONE RECEPTOR HR96"/>
    <property type="match status" value="1"/>
</dbReference>
<dbReference type="GO" id="GO:0008270">
    <property type="term" value="F:zinc ion binding"/>
    <property type="evidence" value="ECO:0007669"/>
    <property type="project" value="UniProtKB-KW"/>
</dbReference>
<evidence type="ECO:0000256" key="8">
    <source>
        <dbReference type="ARBA" id="ARBA00023170"/>
    </source>
</evidence>
<dbReference type="PROSITE" id="PS51030">
    <property type="entry name" value="NUCLEAR_REC_DBD_2"/>
    <property type="match status" value="1"/>
</dbReference>
<accession>A0AAV7XLH2</accession>
<dbReference type="GO" id="GO:0030154">
    <property type="term" value="P:cell differentiation"/>
    <property type="evidence" value="ECO:0007669"/>
    <property type="project" value="TreeGrafter"/>
</dbReference>
<dbReference type="SUPFAM" id="SSF48508">
    <property type="entry name" value="Nuclear receptor ligand-binding domain"/>
    <property type="match status" value="1"/>
</dbReference>
<evidence type="ECO:0000256" key="5">
    <source>
        <dbReference type="ARBA" id="ARBA00023015"/>
    </source>
</evidence>
<evidence type="ECO:0000256" key="10">
    <source>
        <dbReference type="RuleBase" id="RU004334"/>
    </source>
</evidence>
<dbReference type="FunFam" id="1.10.565.10:FF:000035">
    <property type="entry name" value="Nuclear hormone receptor HR96"/>
    <property type="match status" value="1"/>
</dbReference>
<sequence length="681" mass="75331">MRFKMSNSSKMQDHVVQVKTEGGASGGVISDNSEMLDDTSQKSEGGINGSKVCSVCGDLALGYNFNALTCESCKAFFRRNALKAKEFKCPFTESCSMTAITRRFCQRCRLQKCFAVGMRKEFIMSDEERLSKRQKIEQNRARKRAAGSADDSSIANVPKRNRSIPKPSLSNSEWNTASLDWSSEPATENQNSPNSIQPQEESPSRNVDPVSDPLGESHSSPTSASSAGCVPSPNSPPDSATVAASQNTEMIAMRGSGGITKQSMISVITYPHQTSNTAENHCAQGDRCDEESKMTSTTISTQTDPPRSSPSGMLRTTSTQTPDILQPVSHSTPLLSSLICNKRSKEAAGTYQEASTSPLPHRDILIAEHTGGWTGVDGVNGSGSNWDSCAAPAAAYAAERSVDEDILQDVFRIRGAPNSFESILSEAIKLEFSTYTPRTLQATQLHPEGLPYSRELNDAERAKLNELIVANKAMLAPLEESLPDHRLLDIINLTAVAIRRLVKMSKKINAFKNMCQEDQVALLKGACMEMLILHSVTTYNPDKDSWALPHSTAISVNVLKECKGNLYQEHRRFQQSFDPKWRTDEHIMLILSAITLFTPNRANIVHKDVIKLEQNSYYYLLRRYLECTLSGCEARSTFLKLIQKISELHRLNEEHVRAYLDVDPSEVEPLLIEIFDLKPPH</sequence>
<dbReference type="InterPro" id="IPR001628">
    <property type="entry name" value="Znf_hrmn_rcpt"/>
</dbReference>
<feature type="compositionally biased region" description="Basic and acidic residues" evidence="11">
    <location>
        <begin position="284"/>
        <end position="293"/>
    </location>
</feature>
<keyword evidence="6 10" id="KW-0238">DNA-binding</keyword>
<dbReference type="GO" id="GO:0005634">
    <property type="term" value="C:nucleus"/>
    <property type="evidence" value="ECO:0007669"/>
    <property type="project" value="UniProtKB-SubCell"/>
</dbReference>
<dbReference type="SUPFAM" id="SSF57716">
    <property type="entry name" value="Glucocorticoid receptor-like (DNA-binding domain)"/>
    <property type="match status" value="1"/>
</dbReference>
<comment type="similarity">
    <text evidence="10">Belongs to the nuclear hormone receptor family.</text>
</comment>
<organism evidence="14 15">
    <name type="scientific">Megalurothrips usitatus</name>
    <name type="common">bean blossom thrips</name>
    <dbReference type="NCBI Taxonomy" id="439358"/>
    <lineage>
        <taxon>Eukaryota</taxon>
        <taxon>Metazoa</taxon>
        <taxon>Ecdysozoa</taxon>
        <taxon>Arthropoda</taxon>
        <taxon>Hexapoda</taxon>
        <taxon>Insecta</taxon>
        <taxon>Pterygota</taxon>
        <taxon>Neoptera</taxon>
        <taxon>Paraneoptera</taxon>
        <taxon>Thysanoptera</taxon>
        <taxon>Terebrantia</taxon>
        <taxon>Thripoidea</taxon>
        <taxon>Thripidae</taxon>
        <taxon>Megalurothrips</taxon>
    </lineage>
</organism>
<evidence type="ECO:0000259" key="13">
    <source>
        <dbReference type="PROSITE" id="PS51843"/>
    </source>
</evidence>
<keyword evidence="8 10" id="KW-0675">Receptor</keyword>
<evidence type="ECO:0000313" key="14">
    <source>
        <dbReference type="EMBL" id="KAJ1525445.1"/>
    </source>
</evidence>
<dbReference type="GO" id="GO:0000978">
    <property type="term" value="F:RNA polymerase II cis-regulatory region sequence-specific DNA binding"/>
    <property type="evidence" value="ECO:0007669"/>
    <property type="project" value="TreeGrafter"/>
</dbReference>
<keyword evidence="9 10" id="KW-0539">Nucleus</keyword>
<evidence type="ECO:0000256" key="1">
    <source>
        <dbReference type="ARBA" id="ARBA00004123"/>
    </source>
</evidence>
<evidence type="ECO:0000256" key="4">
    <source>
        <dbReference type="ARBA" id="ARBA00022833"/>
    </source>
</evidence>
<evidence type="ECO:0000256" key="9">
    <source>
        <dbReference type="ARBA" id="ARBA00023242"/>
    </source>
</evidence>
<dbReference type="GO" id="GO:0004879">
    <property type="term" value="F:nuclear receptor activity"/>
    <property type="evidence" value="ECO:0007669"/>
    <property type="project" value="TreeGrafter"/>
</dbReference>
<dbReference type="GO" id="GO:0000122">
    <property type="term" value="P:negative regulation of transcription by RNA polymerase II"/>
    <property type="evidence" value="ECO:0007669"/>
    <property type="project" value="TreeGrafter"/>
</dbReference>
<feature type="compositionally biased region" description="Low complexity" evidence="11">
    <location>
        <begin position="217"/>
        <end position="226"/>
    </location>
</feature>
<dbReference type="GO" id="GO:0045944">
    <property type="term" value="P:positive regulation of transcription by RNA polymerase II"/>
    <property type="evidence" value="ECO:0007669"/>
    <property type="project" value="TreeGrafter"/>
</dbReference>
<feature type="domain" description="NR LBD" evidence="13">
    <location>
        <begin position="459"/>
        <end position="681"/>
    </location>
</feature>
<evidence type="ECO:0000256" key="6">
    <source>
        <dbReference type="ARBA" id="ARBA00023125"/>
    </source>
</evidence>
<dbReference type="SMART" id="SM00399">
    <property type="entry name" value="ZnF_C4"/>
    <property type="match status" value="1"/>
</dbReference>
<dbReference type="PRINTS" id="PR00398">
    <property type="entry name" value="STRDHORMONER"/>
</dbReference>
<protein>
    <recommendedName>
        <fullName evidence="16">Nuclear hormone receptor HR96</fullName>
    </recommendedName>
</protein>
<dbReference type="PANTHER" id="PTHR24082">
    <property type="entry name" value="NUCLEAR HORMONE RECEPTOR"/>
    <property type="match status" value="1"/>
</dbReference>
<dbReference type="InterPro" id="IPR050234">
    <property type="entry name" value="Nuclear_hormone_rcpt_NR1"/>
</dbReference>
<dbReference type="Gene3D" id="3.30.50.10">
    <property type="entry name" value="Erythroid Transcription Factor GATA-1, subunit A"/>
    <property type="match status" value="1"/>
</dbReference>
<proteinExistence type="inferred from homology"/>
<dbReference type="FunFam" id="3.30.50.10:FF:000042">
    <property type="entry name" value="Nuclear hormone receptor HR96"/>
    <property type="match status" value="1"/>
</dbReference>
<dbReference type="SMART" id="SM00430">
    <property type="entry name" value="HOLI"/>
    <property type="match status" value="1"/>
</dbReference>
<evidence type="ECO:0000256" key="11">
    <source>
        <dbReference type="SAM" id="MobiDB-lite"/>
    </source>
</evidence>
<feature type="compositionally biased region" description="Polar residues" evidence="11">
    <location>
        <begin position="168"/>
        <end position="205"/>
    </location>
</feature>
<evidence type="ECO:0000256" key="7">
    <source>
        <dbReference type="ARBA" id="ARBA00023163"/>
    </source>
</evidence>
<dbReference type="PRINTS" id="PR00047">
    <property type="entry name" value="STROIDFINGER"/>
</dbReference>
<dbReference type="InterPro" id="IPR035500">
    <property type="entry name" value="NHR-like_dom_sf"/>
</dbReference>
<dbReference type="CDD" id="cd06966">
    <property type="entry name" value="NR_DBD_CAR"/>
    <property type="match status" value="1"/>
</dbReference>
<dbReference type="InterPro" id="IPR000536">
    <property type="entry name" value="Nucl_hrmn_rcpt_lig-bd"/>
</dbReference>
<dbReference type="InterPro" id="IPR001723">
    <property type="entry name" value="Nuclear_hrmn_rcpt"/>
</dbReference>
<dbReference type="EMBL" id="JAPTSV010000008">
    <property type="protein sequence ID" value="KAJ1525445.1"/>
    <property type="molecule type" value="Genomic_DNA"/>
</dbReference>
<feature type="region of interest" description="Disordered" evidence="11">
    <location>
        <begin position="277"/>
        <end position="328"/>
    </location>
</feature>
<comment type="caution">
    <text evidence="14">The sequence shown here is derived from an EMBL/GenBank/DDBJ whole genome shotgun (WGS) entry which is preliminary data.</text>
</comment>
<keyword evidence="15" id="KW-1185">Reference proteome</keyword>
<comment type="subcellular location">
    <subcellularLocation>
        <location evidence="1 10">Nucleus</location>
    </subcellularLocation>
</comment>